<organism evidence="2 4">
    <name type="scientific">Capnocytophaga gingivalis</name>
    <dbReference type="NCBI Taxonomy" id="1017"/>
    <lineage>
        <taxon>Bacteria</taxon>
        <taxon>Pseudomonadati</taxon>
        <taxon>Bacteroidota</taxon>
        <taxon>Flavobacteriia</taxon>
        <taxon>Flavobacteriales</taxon>
        <taxon>Flavobacteriaceae</taxon>
        <taxon>Capnocytophaga</taxon>
    </lineage>
</organism>
<dbReference type="EMBL" id="CP022386">
    <property type="protein sequence ID" value="ATA88078.1"/>
    <property type="molecule type" value="Genomic_DNA"/>
</dbReference>
<keyword evidence="1" id="KW-0812">Transmembrane</keyword>
<keyword evidence="1" id="KW-1133">Transmembrane helix</keyword>
<feature type="transmembrane region" description="Helical" evidence="1">
    <location>
        <begin position="103"/>
        <end position="129"/>
    </location>
</feature>
<name>A0A250FVI2_9FLAO</name>
<dbReference type="GeneID" id="84809569"/>
<protein>
    <submittedName>
        <fullName evidence="2">Uncharacterized protein</fullName>
    </submittedName>
</protein>
<feature type="transmembrane region" description="Helical" evidence="1">
    <location>
        <begin position="7"/>
        <end position="25"/>
    </location>
</feature>
<dbReference type="Proteomes" id="UP000217250">
    <property type="component" value="Chromosome"/>
</dbReference>
<dbReference type="OMA" id="KYQWISA"/>
<evidence type="ECO:0000313" key="3">
    <source>
        <dbReference type="EMBL" id="MEB3041246.1"/>
    </source>
</evidence>
<proteinExistence type="predicted"/>
<evidence type="ECO:0000256" key="1">
    <source>
        <dbReference type="SAM" id="Phobius"/>
    </source>
</evidence>
<gene>
    <name evidence="2" type="ORF">CGC50_13575</name>
    <name evidence="3" type="ORF">VJJ49_11180</name>
</gene>
<sequence>MHKITRIIALILGVLGLALCGWLMISSDKVKNSLSNFPMNGMFILGYLLLAIGLVVVIFSATKNILSSPKSIKKTLLYSGVFLGIMILSYPLSYVLFGTDSKYQWISAGIMATYLLLLITLISVIFSVVKKS</sequence>
<evidence type="ECO:0000313" key="5">
    <source>
        <dbReference type="Proteomes" id="UP001324270"/>
    </source>
</evidence>
<keyword evidence="1" id="KW-0472">Membrane</keyword>
<accession>A0A250FVI2</accession>
<evidence type="ECO:0000313" key="4">
    <source>
        <dbReference type="Proteomes" id="UP000217250"/>
    </source>
</evidence>
<dbReference type="AlphaFoldDB" id="A0A250FVI2"/>
<dbReference type="OrthoDB" id="1151487at2"/>
<evidence type="ECO:0000313" key="2">
    <source>
        <dbReference type="EMBL" id="ATA88078.1"/>
    </source>
</evidence>
<keyword evidence="5" id="KW-1185">Reference proteome</keyword>
<dbReference type="RefSeq" id="WP_002665601.1">
    <property type="nucleotide sequence ID" value="NZ_CALAHR010000026.1"/>
</dbReference>
<dbReference type="EMBL" id="JAYKBV010000017">
    <property type="protein sequence ID" value="MEB3041246.1"/>
    <property type="molecule type" value="Genomic_DNA"/>
</dbReference>
<feature type="transmembrane region" description="Helical" evidence="1">
    <location>
        <begin position="45"/>
        <end position="63"/>
    </location>
</feature>
<reference evidence="4" key="2">
    <citation type="submission" date="2017-06" db="EMBL/GenBank/DDBJ databases">
        <title>Capnocytophaga spp. assemblies.</title>
        <authorList>
            <person name="Gulvik C.A."/>
        </authorList>
    </citation>
    <scope>NUCLEOTIDE SEQUENCE [LARGE SCALE GENOMIC DNA]</scope>
    <source>
        <strain evidence="4">H1496</strain>
    </source>
</reference>
<reference evidence="3 5" key="3">
    <citation type="submission" date="2023-12" db="EMBL/GenBank/DDBJ databases">
        <title>Genomic sequences of Capnocytophaga and Parvimonas strains.</title>
        <authorList>
            <person name="Watt R.M."/>
            <person name="Wang M."/>
            <person name="Yang T."/>
            <person name="Tong W.M."/>
        </authorList>
    </citation>
    <scope>NUCLEOTIDE SEQUENCE [LARGE SCALE GENOMIC DNA]</scope>
    <source>
        <strain evidence="3 5">CCUG 13156</strain>
    </source>
</reference>
<dbReference type="KEGG" id="cgh:CGC50_13575"/>
<reference evidence="2" key="1">
    <citation type="journal article" date="2017" name="Genome Announc.">
        <title>Twelve Complete Reference Genomes of Clinical Isolates in the Capnocytophaga Genus.</title>
        <authorList>
            <person name="Villarma A."/>
            <person name="Gulvik C.A."/>
            <person name="Rowe L.A."/>
            <person name="Sheth M."/>
            <person name="Juieng P."/>
            <person name="Nicholson A.C."/>
            <person name="Loparev V.N."/>
            <person name="McQuiston J.R."/>
        </authorList>
    </citation>
    <scope>NUCLEOTIDE SEQUENCE</scope>
    <source>
        <strain evidence="2">H1496</strain>
    </source>
</reference>
<dbReference type="Proteomes" id="UP001324270">
    <property type="component" value="Unassembled WGS sequence"/>
</dbReference>
<feature type="transmembrane region" description="Helical" evidence="1">
    <location>
        <begin position="75"/>
        <end position="97"/>
    </location>
</feature>